<keyword evidence="7" id="KW-0032">Aminotransferase</keyword>
<keyword evidence="3 4" id="KW-0663">Pyridoxal phosphate</keyword>
<dbReference type="InterPro" id="IPR004839">
    <property type="entry name" value="Aminotransferase_I/II_large"/>
</dbReference>
<dbReference type="PANTHER" id="PTHR13693">
    <property type="entry name" value="CLASS II AMINOTRANSFERASE/8-AMINO-7-OXONONANOATE SYNTHASE"/>
    <property type="match status" value="1"/>
</dbReference>
<dbReference type="GO" id="GO:0008483">
    <property type="term" value="F:transaminase activity"/>
    <property type="evidence" value="ECO:0007669"/>
    <property type="project" value="UniProtKB-KW"/>
</dbReference>
<dbReference type="Pfam" id="PF00155">
    <property type="entry name" value="Aminotran_1_2"/>
    <property type="match status" value="1"/>
</dbReference>
<dbReference type="OrthoDB" id="9807157at2"/>
<dbReference type="InterPro" id="IPR015424">
    <property type="entry name" value="PyrdxlP-dep_Trfase"/>
</dbReference>
<dbReference type="InterPro" id="IPR015422">
    <property type="entry name" value="PyrdxlP-dep_Trfase_small"/>
</dbReference>
<evidence type="ECO:0000256" key="3">
    <source>
        <dbReference type="ARBA" id="ARBA00022898"/>
    </source>
</evidence>
<feature type="region of interest" description="Disordered" evidence="5">
    <location>
        <begin position="415"/>
        <end position="439"/>
    </location>
</feature>
<comment type="similarity">
    <text evidence="4">Belongs to the class-II pyridoxal-phosphate-dependent aminotransferase family.</text>
</comment>
<dbReference type="InterPro" id="IPR050087">
    <property type="entry name" value="AON_synthase_class-II"/>
</dbReference>
<proteinExistence type="inferred from homology"/>
<evidence type="ECO:0000256" key="2">
    <source>
        <dbReference type="ARBA" id="ARBA00022679"/>
    </source>
</evidence>
<comment type="cofactor">
    <cofactor evidence="1 4">
        <name>pyridoxal 5'-phosphate</name>
        <dbReference type="ChEBI" id="CHEBI:597326"/>
    </cofactor>
</comment>
<evidence type="ECO:0000256" key="5">
    <source>
        <dbReference type="SAM" id="MobiDB-lite"/>
    </source>
</evidence>
<dbReference type="NCBIfam" id="NF047599">
    <property type="entry name" value="SerpalmtaseBetaP"/>
    <property type="match status" value="1"/>
</dbReference>
<dbReference type="Gene3D" id="3.90.1150.10">
    <property type="entry name" value="Aspartate Aminotransferase, domain 1"/>
    <property type="match status" value="1"/>
</dbReference>
<dbReference type="PANTHER" id="PTHR13693:SF3">
    <property type="entry name" value="LD36009P"/>
    <property type="match status" value="1"/>
</dbReference>
<dbReference type="RefSeq" id="WP_131003481.1">
    <property type="nucleotide sequence ID" value="NZ_JBHSZR010000007.1"/>
</dbReference>
<evidence type="ECO:0000313" key="8">
    <source>
        <dbReference type="Proteomes" id="UP000291613"/>
    </source>
</evidence>
<name>A0A4Q9GK71_9HYPH</name>
<dbReference type="GO" id="GO:0030170">
    <property type="term" value="F:pyridoxal phosphate binding"/>
    <property type="evidence" value="ECO:0007669"/>
    <property type="project" value="InterPro"/>
</dbReference>
<accession>A0A4Q9GK71</accession>
<sequence length="439" mass="47830">MAILDKFSQLAARYDALKQSGGDPFSIKFDDIISSVEGVVNGKRTLLFGTNNYLGLTFDPVAMERSIEAIRTHGTGTTGSRIANGSYREHERLERELADFYGRKHCMVFSTGYQANLAMISTLVGKDDHLIIDADSHASIYDASRLGHAPVVRFRHNNPDDLAKRLARLKDVPGEKLIVAEGIYSMLGDTAPLKEFVDVKREFGAYLMVDEAHSMGVLGQRGRGLAEREGVEDDVDFVVGTFSKSLASVGGFCVSSIEGFEILRLAARPYMFTASLPPAVISSTISALETLRKEPQRRQKLRANSRRFYDGLKNAGFTVGPEANPIVAVILNDAAVATAFWRRLVDEGMYLNLALPPATPNSSAFLRSSVSAAHTNEHIDFAIELMTRIGREFGILPDAEAVDYSNVTQFPRVSAERPGARAAKAPARRPAADVGAGMA</sequence>
<evidence type="ECO:0000256" key="1">
    <source>
        <dbReference type="ARBA" id="ARBA00001933"/>
    </source>
</evidence>
<dbReference type="InterPro" id="IPR015421">
    <property type="entry name" value="PyrdxlP-dep_Trfase_major"/>
</dbReference>
<dbReference type="EMBL" id="SIUB01000004">
    <property type="protein sequence ID" value="TBN53425.1"/>
    <property type="molecule type" value="Genomic_DNA"/>
</dbReference>
<dbReference type="SUPFAM" id="SSF53383">
    <property type="entry name" value="PLP-dependent transferases"/>
    <property type="match status" value="1"/>
</dbReference>
<feature type="domain" description="Aminotransferase class I/classII large" evidence="6">
    <location>
        <begin position="46"/>
        <end position="384"/>
    </location>
</feature>
<evidence type="ECO:0000256" key="4">
    <source>
        <dbReference type="RuleBase" id="RU003693"/>
    </source>
</evidence>
<keyword evidence="8" id="KW-1185">Reference proteome</keyword>
<gene>
    <name evidence="7" type="ORF">EYR15_10450</name>
</gene>
<evidence type="ECO:0000313" key="7">
    <source>
        <dbReference type="EMBL" id="TBN53425.1"/>
    </source>
</evidence>
<dbReference type="Gene3D" id="3.40.640.10">
    <property type="entry name" value="Type I PLP-dependent aspartate aminotransferase-like (Major domain)"/>
    <property type="match status" value="1"/>
</dbReference>
<dbReference type="PROSITE" id="PS00599">
    <property type="entry name" value="AA_TRANSFER_CLASS_2"/>
    <property type="match status" value="1"/>
</dbReference>
<dbReference type="Proteomes" id="UP000291613">
    <property type="component" value="Unassembled WGS sequence"/>
</dbReference>
<reference evidence="7 8" key="1">
    <citation type="submission" date="2019-02" db="EMBL/GenBank/DDBJ databases">
        <title>Hansschlegelia quercus sp. nov., a novel methylotrophic bacterium from buds of oak (Quercus robur L.).</title>
        <authorList>
            <person name="Agafonova N.V."/>
            <person name="Kaparullina E.N."/>
            <person name="Grouzdev D.S."/>
            <person name="Doronina N.V."/>
        </authorList>
    </citation>
    <scope>NUCLEOTIDE SEQUENCE [LARGE SCALE GENOMIC DNA]</scope>
    <source>
        <strain evidence="7 8">Dub</strain>
    </source>
</reference>
<feature type="compositionally biased region" description="Low complexity" evidence="5">
    <location>
        <begin position="420"/>
        <end position="429"/>
    </location>
</feature>
<dbReference type="InterPro" id="IPR001917">
    <property type="entry name" value="Aminotrans_II_pyridoxalP_BS"/>
</dbReference>
<protein>
    <submittedName>
        <fullName evidence="7">Aminotransferase class I/II-fold pyridoxal phosphate-dependent enzyme</fullName>
    </submittedName>
</protein>
<organism evidence="7 8">
    <name type="scientific">Hansschlegelia quercus</name>
    <dbReference type="NCBI Taxonomy" id="2528245"/>
    <lineage>
        <taxon>Bacteria</taxon>
        <taxon>Pseudomonadati</taxon>
        <taxon>Pseudomonadota</taxon>
        <taxon>Alphaproteobacteria</taxon>
        <taxon>Hyphomicrobiales</taxon>
        <taxon>Methylopilaceae</taxon>
        <taxon>Hansschlegelia</taxon>
    </lineage>
</organism>
<comment type="caution">
    <text evidence="7">The sequence shown here is derived from an EMBL/GenBank/DDBJ whole genome shotgun (WGS) entry which is preliminary data.</text>
</comment>
<dbReference type="CDD" id="cd06454">
    <property type="entry name" value="KBL_like"/>
    <property type="match status" value="1"/>
</dbReference>
<evidence type="ECO:0000259" key="6">
    <source>
        <dbReference type="Pfam" id="PF00155"/>
    </source>
</evidence>
<keyword evidence="2 7" id="KW-0808">Transferase</keyword>
<dbReference type="AlphaFoldDB" id="A0A4Q9GK71"/>